<dbReference type="PANTHER" id="PTHR31806:SF1">
    <property type="entry name" value="PURINE-CYTOSINE PERMEASE FCY2-RELATED"/>
    <property type="match status" value="1"/>
</dbReference>
<feature type="transmembrane region" description="Helical" evidence="7">
    <location>
        <begin position="21"/>
        <end position="40"/>
    </location>
</feature>
<dbReference type="Proteomes" id="UP001165120">
    <property type="component" value="Unassembled WGS sequence"/>
</dbReference>
<evidence type="ECO:0000313" key="8">
    <source>
        <dbReference type="EMBL" id="GME75326.1"/>
    </source>
</evidence>
<reference evidence="8" key="1">
    <citation type="submission" date="2023-04" db="EMBL/GenBank/DDBJ databases">
        <title>Candida boidinii NBRC 10035.</title>
        <authorList>
            <person name="Ichikawa N."/>
            <person name="Sato H."/>
            <person name="Tonouchi N."/>
        </authorList>
    </citation>
    <scope>NUCLEOTIDE SEQUENCE</scope>
    <source>
        <strain evidence="8">NBRC 10035</strain>
    </source>
</reference>
<sequence length="156" mass="17390">MYSIALGAQAFWSKFAKVPRVFWTVAGNCVTLAICIPAYYKFEAVMENFMNLIGYYLAIYDAMSLSEHFIYRRGFAGYNIEDYNDMKKIPIGIAGVFGFCCGAAGVVIGMDQTWYVGVVAKKIGDFGGDIGFELAGAFSFIGYNIVRPFELKYFGR</sequence>
<dbReference type="GO" id="GO:0005886">
    <property type="term" value="C:plasma membrane"/>
    <property type="evidence" value="ECO:0007669"/>
    <property type="project" value="TreeGrafter"/>
</dbReference>
<keyword evidence="3" id="KW-0813">Transport</keyword>
<evidence type="ECO:0000256" key="1">
    <source>
        <dbReference type="ARBA" id="ARBA00004141"/>
    </source>
</evidence>
<evidence type="ECO:0000313" key="9">
    <source>
        <dbReference type="Proteomes" id="UP001165120"/>
    </source>
</evidence>
<name>A0A9W6T597_CANBO</name>
<feature type="transmembrane region" description="Helical" evidence="7">
    <location>
        <begin position="91"/>
        <end position="110"/>
    </location>
</feature>
<dbReference type="Pfam" id="PF02133">
    <property type="entry name" value="Transp_cyt_pur"/>
    <property type="match status" value="1"/>
</dbReference>
<evidence type="ECO:0000256" key="3">
    <source>
        <dbReference type="ARBA" id="ARBA00022448"/>
    </source>
</evidence>
<organism evidence="8 9">
    <name type="scientific">Candida boidinii</name>
    <name type="common">Yeast</name>
    <dbReference type="NCBI Taxonomy" id="5477"/>
    <lineage>
        <taxon>Eukaryota</taxon>
        <taxon>Fungi</taxon>
        <taxon>Dikarya</taxon>
        <taxon>Ascomycota</taxon>
        <taxon>Saccharomycotina</taxon>
        <taxon>Pichiomycetes</taxon>
        <taxon>Pichiales</taxon>
        <taxon>Pichiaceae</taxon>
        <taxon>Ogataea</taxon>
        <taxon>Ogataea/Candida clade</taxon>
    </lineage>
</organism>
<dbReference type="PANTHER" id="PTHR31806">
    <property type="entry name" value="PURINE-CYTOSINE PERMEASE FCY2-RELATED"/>
    <property type="match status" value="1"/>
</dbReference>
<dbReference type="Gene3D" id="1.10.4160.10">
    <property type="entry name" value="Hydantoin permease"/>
    <property type="match status" value="1"/>
</dbReference>
<evidence type="ECO:0000256" key="7">
    <source>
        <dbReference type="SAM" id="Phobius"/>
    </source>
</evidence>
<comment type="caution">
    <text evidence="8">The sequence shown here is derived from an EMBL/GenBank/DDBJ whole genome shotgun (WGS) entry which is preliminary data.</text>
</comment>
<evidence type="ECO:0000256" key="4">
    <source>
        <dbReference type="ARBA" id="ARBA00022692"/>
    </source>
</evidence>
<evidence type="ECO:0000256" key="5">
    <source>
        <dbReference type="ARBA" id="ARBA00022989"/>
    </source>
</evidence>
<dbReference type="EMBL" id="BSXN01002024">
    <property type="protein sequence ID" value="GME75326.1"/>
    <property type="molecule type" value="Genomic_DNA"/>
</dbReference>
<proteinExistence type="inferred from homology"/>
<dbReference type="InterPro" id="IPR026030">
    <property type="entry name" value="Pur-cyt_permease_Fcy2/21/22"/>
</dbReference>
<dbReference type="GO" id="GO:0015856">
    <property type="term" value="P:cytosine transport"/>
    <property type="evidence" value="ECO:0007669"/>
    <property type="project" value="TreeGrafter"/>
</dbReference>
<feature type="transmembrane region" description="Helical" evidence="7">
    <location>
        <begin position="52"/>
        <end position="71"/>
    </location>
</feature>
<protein>
    <submittedName>
        <fullName evidence="8">Unnamed protein product</fullName>
    </submittedName>
</protein>
<comment type="similarity">
    <text evidence="2">Belongs to the purine-cytosine permease (2.A.39) family.</text>
</comment>
<accession>A0A9W6T597</accession>
<dbReference type="AlphaFoldDB" id="A0A9W6T597"/>
<keyword evidence="6 7" id="KW-0472">Membrane</keyword>
<comment type="subcellular location">
    <subcellularLocation>
        <location evidence="1">Membrane</location>
        <topology evidence="1">Multi-pass membrane protein</topology>
    </subcellularLocation>
</comment>
<keyword evidence="4 7" id="KW-0812">Transmembrane</keyword>
<dbReference type="GO" id="GO:0000329">
    <property type="term" value="C:fungal-type vacuole membrane"/>
    <property type="evidence" value="ECO:0007669"/>
    <property type="project" value="TreeGrafter"/>
</dbReference>
<evidence type="ECO:0000256" key="2">
    <source>
        <dbReference type="ARBA" id="ARBA00008974"/>
    </source>
</evidence>
<feature type="transmembrane region" description="Helical" evidence="7">
    <location>
        <begin position="130"/>
        <end position="146"/>
    </location>
</feature>
<evidence type="ECO:0000256" key="6">
    <source>
        <dbReference type="ARBA" id="ARBA00023136"/>
    </source>
</evidence>
<keyword evidence="9" id="KW-1185">Reference proteome</keyword>
<dbReference type="GO" id="GO:0015205">
    <property type="term" value="F:nucleobase transmembrane transporter activity"/>
    <property type="evidence" value="ECO:0007669"/>
    <property type="project" value="TreeGrafter"/>
</dbReference>
<dbReference type="InterPro" id="IPR001248">
    <property type="entry name" value="Pur-cyt_permease"/>
</dbReference>
<gene>
    <name evidence="8" type="ORF">Cboi02_000474000</name>
</gene>
<keyword evidence="5 7" id="KW-1133">Transmembrane helix</keyword>